<organism evidence="2 4">
    <name type="scientific">Iris pallida</name>
    <name type="common">Sweet iris</name>
    <dbReference type="NCBI Taxonomy" id="29817"/>
    <lineage>
        <taxon>Eukaryota</taxon>
        <taxon>Viridiplantae</taxon>
        <taxon>Streptophyta</taxon>
        <taxon>Embryophyta</taxon>
        <taxon>Tracheophyta</taxon>
        <taxon>Spermatophyta</taxon>
        <taxon>Magnoliopsida</taxon>
        <taxon>Liliopsida</taxon>
        <taxon>Asparagales</taxon>
        <taxon>Iridaceae</taxon>
        <taxon>Iridoideae</taxon>
        <taxon>Irideae</taxon>
        <taxon>Iris</taxon>
    </lineage>
</organism>
<gene>
    <name evidence="3" type="ORF">M6B38_101755</name>
    <name evidence="2" type="ORF">M6B38_326920</name>
</gene>
<dbReference type="EMBL" id="JANAVB010012200">
    <property type="protein sequence ID" value="KAJ6836207.1"/>
    <property type="molecule type" value="Genomic_DNA"/>
</dbReference>
<evidence type="ECO:0000256" key="1">
    <source>
        <dbReference type="SAM" id="MobiDB-lite"/>
    </source>
</evidence>
<dbReference type="Proteomes" id="UP001140949">
    <property type="component" value="Unassembled WGS sequence"/>
</dbReference>
<proteinExistence type="predicted"/>
<sequence length="21" mass="2443">MATVVLGQARPEREKVERELM</sequence>
<reference evidence="2" key="1">
    <citation type="journal article" date="2023" name="GigaByte">
        <title>Genome assembly of the bearded iris, Iris pallida Lam.</title>
        <authorList>
            <person name="Bruccoleri R.E."/>
            <person name="Oakeley E.J."/>
            <person name="Faust A.M.E."/>
            <person name="Altorfer M."/>
            <person name="Dessus-Babus S."/>
            <person name="Burckhardt D."/>
            <person name="Oertli M."/>
            <person name="Naumann U."/>
            <person name="Petersen F."/>
            <person name="Wong J."/>
        </authorList>
    </citation>
    <scope>NUCLEOTIDE SEQUENCE</scope>
    <source>
        <strain evidence="2">GSM-AAB239-AS_SAM_17_03QT</strain>
    </source>
</reference>
<feature type="region of interest" description="Disordered" evidence="1">
    <location>
        <begin position="1"/>
        <end position="21"/>
    </location>
</feature>
<dbReference type="EMBL" id="JANAVB010000194">
    <property type="protein sequence ID" value="KAJ6854182.1"/>
    <property type="molecule type" value="Genomic_DNA"/>
</dbReference>
<evidence type="ECO:0000313" key="2">
    <source>
        <dbReference type="EMBL" id="KAJ6836207.1"/>
    </source>
</evidence>
<accession>A0AAX6H6J1</accession>
<dbReference type="AlphaFoldDB" id="A0AAX6H6J1"/>
<evidence type="ECO:0000313" key="4">
    <source>
        <dbReference type="Proteomes" id="UP001140949"/>
    </source>
</evidence>
<feature type="compositionally biased region" description="Basic and acidic residues" evidence="1">
    <location>
        <begin position="10"/>
        <end position="21"/>
    </location>
</feature>
<evidence type="ECO:0000313" key="3">
    <source>
        <dbReference type="EMBL" id="KAJ6854182.1"/>
    </source>
</evidence>
<name>A0AAX6H6J1_IRIPA</name>
<keyword evidence="4" id="KW-1185">Reference proteome</keyword>
<reference evidence="2" key="2">
    <citation type="submission" date="2023-04" db="EMBL/GenBank/DDBJ databases">
        <authorList>
            <person name="Bruccoleri R.E."/>
            <person name="Oakeley E.J."/>
            <person name="Faust A.-M."/>
            <person name="Dessus-Babus S."/>
            <person name="Altorfer M."/>
            <person name="Burckhardt D."/>
            <person name="Oertli M."/>
            <person name="Naumann U."/>
            <person name="Petersen F."/>
            <person name="Wong J."/>
        </authorList>
    </citation>
    <scope>NUCLEOTIDE SEQUENCE</scope>
    <source>
        <strain evidence="2">GSM-AAB239-AS_SAM_17_03QT</strain>
        <tissue evidence="2">Leaf</tissue>
    </source>
</reference>
<comment type="caution">
    <text evidence="2">The sequence shown here is derived from an EMBL/GenBank/DDBJ whole genome shotgun (WGS) entry which is preliminary data.</text>
</comment>
<protein>
    <submittedName>
        <fullName evidence="2">Uncharacterized protein</fullName>
    </submittedName>
</protein>